<evidence type="ECO:0000256" key="1">
    <source>
        <dbReference type="ARBA" id="ARBA00022741"/>
    </source>
</evidence>
<protein>
    <submittedName>
        <fullName evidence="7">DNA helicase</fullName>
    </submittedName>
</protein>
<dbReference type="InterPro" id="IPR041679">
    <property type="entry name" value="DNA2/NAM7-like_C"/>
</dbReference>
<evidence type="ECO:0000259" key="5">
    <source>
        <dbReference type="SMART" id="SM00487"/>
    </source>
</evidence>
<dbReference type="CDD" id="cd18808">
    <property type="entry name" value="SF1_C_Upf1"/>
    <property type="match status" value="1"/>
</dbReference>
<dbReference type="SUPFAM" id="SSF52540">
    <property type="entry name" value="P-loop containing nucleoside triphosphate hydrolases"/>
    <property type="match status" value="2"/>
</dbReference>
<dbReference type="EMBL" id="FUIE01000045">
    <property type="protein sequence ID" value="SJM62059.1"/>
    <property type="molecule type" value="Genomic_DNA"/>
</dbReference>
<organism evidence="7 8">
    <name type="scientific">Brevundimonas diminuta 3F5N</name>
    <dbReference type="NCBI Taxonomy" id="1255603"/>
    <lineage>
        <taxon>Bacteria</taxon>
        <taxon>Pseudomonadati</taxon>
        <taxon>Pseudomonadota</taxon>
        <taxon>Alphaproteobacteria</taxon>
        <taxon>Caulobacterales</taxon>
        <taxon>Caulobacteraceae</taxon>
        <taxon>Brevundimonas</taxon>
    </lineage>
</organism>
<evidence type="ECO:0000256" key="2">
    <source>
        <dbReference type="ARBA" id="ARBA00022801"/>
    </source>
</evidence>
<evidence type="ECO:0000313" key="8">
    <source>
        <dbReference type="Proteomes" id="UP000195766"/>
    </source>
</evidence>
<evidence type="ECO:0000259" key="6">
    <source>
        <dbReference type="SMART" id="SM00490"/>
    </source>
</evidence>
<dbReference type="Pfam" id="PF13087">
    <property type="entry name" value="AAA_12"/>
    <property type="match status" value="1"/>
</dbReference>
<dbReference type="InterPro" id="IPR014001">
    <property type="entry name" value="Helicase_ATP-bd"/>
</dbReference>
<dbReference type="Pfam" id="PF00270">
    <property type="entry name" value="DEAD"/>
    <property type="match status" value="1"/>
</dbReference>
<keyword evidence="3 7" id="KW-0347">Helicase</keyword>
<feature type="domain" description="Helicase C-terminal" evidence="6">
    <location>
        <begin position="1251"/>
        <end position="1331"/>
    </location>
</feature>
<dbReference type="GO" id="GO:0003676">
    <property type="term" value="F:nucleic acid binding"/>
    <property type="evidence" value="ECO:0007669"/>
    <property type="project" value="InterPro"/>
</dbReference>
<dbReference type="Pfam" id="PF00271">
    <property type="entry name" value="Helicase_C"/>
    <property type="match status" value="1"/>
</dbReference>
<dbReference type="InterPro" id="IPR027417">
    <property type="entry name" value="P-loop_NTPase"/>
</dbReference>
<dbReference type="GO" id="GO:0043139">
    <property type="term" value="F:5'-3' DNA helicase activity"/>
    <property type="evidence" value="ECO:0007669"/>
    <property type="project" value="TreeGrafter"/>
</dbReference>
<reference evidence="7 8" key="1">
    <citation type="submission" date="2017-02" db="EMBL/GenBank/DDBJ databases">
        <authorList>
            <person name="Peterson S.W."/>
        </authorList>
    </citation>
    <scope>NUCLEOTIDE SEQUENCE [LARGE SCALE GENOMIC DNA]</scope>
    <source>
        <strain evidence="7 8">3F5N</strain>
    </source>
</reference>
<keyword evidence="4" id="KW-0067">ATP-binding</keyword>
<evidence type="ECO:0000313" key="7">
    <source>
        <dbReference type="EMBL" id="SJM62059.1"/>
    </source>
</evidence>
<accession>A0A1R4G1K2</accession>
<feature type="domain" description="Helicase ATP-binding" evidence="5">
    <location>
        <begin position="840"/>
        <end position="1137"/>
    </location>
</feature>
<dbReference type="Gene3D" id="3.40.50.300">
    <property type="entry name" value="P-loop containing nucleotide triphosphate hydrolases"/>
    <property type="match status" value="4"/>
</dbReference>
<dbReference type="InterPro" id="IPR001650">
    <property type="entry name" value="Helicase_C-like"/>
</dbReference>
<name>A0A1R4G1K2_BREDI</name>
<proteinExistence type="predicted"/>
<dbReference type="InterPro" id="IPR011545">
    <property type="entry name" value="DEAD/DEAH_box_helicase_dom"/>
</dbReference>
<gene>
    <name evidence="7" type="ORF">FM111_08690</name>
</gene>
<sequence length="2115" mass="230707">MREHILRFLTEPGVFARDASDPDVWLEAMTEFTAPLLEAGGGSALREAQEAAWRGLAPARAGLILGPPGTGKTHLLAWLIVGYILARRRAGLPARVFVSAFTRNAIGNLLDGVASRVAQFAPEAFETHYLGAAPPAGLSDRVKHRVSVTKEEGEAAFADLSAEAVVVGASVWQLHRLMSHRKAPGDGVVAPVFDLVCIDEASQLVLSQGLMALAGLRPGGRVVVAGDDRQLPPIRSGRDVDVEGRQLGGSLYAFLKSAGVPEFPLEETFRLNGPLTVFPEKSFYPGQYRSADPVKDARLALKSEWREGLEAWEAFALDPDWPIAVLVHDGPSAASSNPFEAWVGARLIQRLAERMEDVHLHDGAYAPELWRERLAAVSPHRAQNAAIRSALSTALKPNAFVETVDRIQGKERDAIVFSYCVADPEFALAEADFIFAPERLNVAVTRARHKLIMLVSRRLLEAAPADQEQMDKAELVREFVFNADLKRELEIVDGAGQRVKVQVRLAGFADAPELVDPPVKEAPSAGPADALLDEDAHLLQAVRDIALSNAFGTAASFALEARIGRKPVLPGLARLQSRGLIDLRQQQGPREAFWVARPLDPQRRVYQPDYETVRARAEEVVSQARRGRKAPLYDDVRRQFAWVDAQGNDVVRVSFDRLRDENLIRFTSDDAKLRVEWIGEEEAELLPAPPEPILSDADFEVLNALETLEAKRINFGVFEGWTSAATLADSGQWPRARVAEALGRLSACGWVLLAGEGRVRSRMAELAREVRYVKQRFRRDDADERPFLVRSLKIELRDRDKPVREEPLGAVFDALATEVGGSHAAALRALSKGLQDAWGQDAAIAGFQRRSLEALTRAWAGSGPDAVVVSADTGAGKTEAAVLPLIAGAAADRLEGIQGVRALLAYPRIRLATNQAQRIVRYAALLAAQPGAPTLTVGMQFKGTPTRLDSLKAWDLEEGWRAFGGGELAFPLFGCPNCDKDLHLGCGQGASGADRLYCLTCDWSFAGWIGSKTGLRETPPALFISTTDSLHQWLHNPAAGRLFGDDSAFAPPRAVMADEIHLYSHVHGAQVALALQRLAGRVAVNRPDAPPVLMVGMSATLGDPAQTWGRLAGRSDVLAVSARPEERRLNPRGREYFYFIQPEVESRGADVAGASTTIQSLMCLAHGMRRRTDEDGGFRSVVFLDSIDKVRRLHGDYADAEEGSKLAAYRTRLYPEDPATGDLPTHCCGEPYGCDRFQTGECWVFAATDAGQVGASGQRRPGRPLAVIDRPVTSASTGRVEDAIKASDVVFATSSLEVGYDDPDITLVYQHYAPQNLASFIQRKGRGGRGTDDRPITAVTLSIYSSRDSWWFRRPWMMLEPAGFDSPLNPDNYFVRRGQILSTVLDAMARFQRRHGVFDLTSPPVGVFAEAETLLRQVFGRDVWQDYAADLPSFWDLAVKRLPHQTGAWDVPDLRQALEWAPNLLFDSINLPQLDVRRSGEKDPRPEDISLAAASVAPGNATRRYHPVEVDWRPPVAGLAPWLAAEDYEAAQTPSPFGDTAEGWLNRLPLEARPLLAGLSPHYVRPRQITLQRLGQIHGATWVADWALDDANQLRPSSGAPQHRQVGHQSHGHLRGFPIVKPNEEAARSADAAPFSPWVERVDGFLGDGVGGKTTGLALARVFWGADAELVLTGPPRDVIPVSQVFSQPGHGPTLHGYHVQTEGARFRLHAGRLDAFVADQATRLETETAERKRVTAQLVRFKIESGAQALGLNMFQMRRAAELIVSAVAVPAYLDRLRRIAFLWTVKDIAALFEDVRADLLSCHPMLSKDRVAKVAEAFGDDRLKPILTSALRAVDEPAEVASWLRSSVLHSLALRLKDSFVQLGHGDERQILAHVVLPLQFGVGADANHPDITLCEVGSYGDGTTRAFLARLDVAAGHWRDGFLGDCPNAREDAALDSLFAQPEHHAAWRALDPHDPAALAGLAEPLGLDPAEALPAAVLRVLYGVEAIGGDRVDLYDLAVAVREVDRALQTRLGRIPSAWEVTSAAVRNAESAPETALGRLLAAYGGVDEGVQEEGLSAEGRLADQVYRLSARLCVDGCQACVQRPSNLMSEGLMEASTSRSLLTRFLCEAD</sequence>
<keyword evidence="2" id="KW-0378">Hydrolase</keyword>
<dbReference type="PANTHER" id="PTHR43788">
    <property type="entry name" value="DNA2/NAM7 HELICASE FAMILY MEMBER"/>
    <property type="match status" value="1"/>
</dbReference>
<dbReference type="InterPro" id="IPR047187">
    <property type="entry name" value="SF1_C_Upf1"/>
</dbReference>
<dbReference type="Proteomes" id="UP000195766">
    <property type="component" value="Unassembled WGS sequence"/>
</dbReference>
<dbReference type="SMART" id="SM00487">
    <property type="entry name" value="DEXDc"/>
    <property type="match status" value="1"/>
</dbReference>
<keyword evidence="1" id="KW-0547">Nucleotide-binding</keyword>
<dbReference type="Pfam" id="PF13604">
    <property type="entry name" value="AAA_30"/>
    <property type="match status" value="1"/>
</dbReference>
<dbReference type="GO" id="GO:0016787">
    <property type="term" value="F:hydrolase activity"/>
    <property type="evidence" value="ECO:0007669"/>
    <property type="project" value="UniProtKB-KW"/>
</dbReference>
<evidence type="ECO:0000256" key="4">
    <source>
        <dbReference type="ARBA" id="ARBA00022840"/>
    </source>
</evidence>
<dbReference type="InterPro" id="IPR050534">
    <property type="entry name" value="Coronavir_polyprotein_1ab"/>
</dbReference>
<dbReference type="GO" id="GO:0005524">
    <property type="term" value="F:ATP binding"/>
    <property type="evidence" value="ECO:0007669"/>
    <property type="project" value="UniProtKB-KW"/>
</dbReference>
<dbReference type="PANTHER" id="PTHR43788:SF8">
    <property type="entry name" value="DNA-BINDING PROTEIN SMUBP-2"/>
    <property type="match status" value="1"/>
</dbReference>
<evidence type="ECO:0000256" key="3">
    <source>
        <dbReference type="ARBA" id="ARBA00022806"/>
    </source>
</evidence>
<dbReference type="SMART" id="SM00490">
    <property type="entry name" value="HELICc"/>
    <property type="match status" value="1"/>
</dbReference>